<feature type="domain" description="Carboxylesterase type B" evidence="7">
    <location>
        <begin position="46"/>
        <end position="561"/>
    </location>
</feature>
<evidence type="ECO:0000313" key="9">
    <source>
        <dbReference type="Proteomes" id="UP001329430"/>
    </source>
</evidence>
<evidence type="ECO:0000256" key="3">
    <source>
        <dbReference type="ARBA" id="ARBA00022801"/>
    </source>
</evidence>
<dbReference type="Proteomes" id="UP001329430">
    <property type="component" value="Chromosome 1"/>
</dbReference>
<evidence type="ECO:0000259" key="7">
    <source>
        <dbReference type="Pfam" id="PF00135"/>
    </source>
</evidence>
<sequence length="568" mass="64769">MYIVHVSCVDKMISLSFFKVMKWKLNYCLILLFAFTWPSWGHWGNNPIVTTPLGIIRGSIMTSAQGRPIFSFRGIRYAKPPIGELRFKPPQPVEYWNFTYDATKDGFACPQPRSTPTSEDCLFLNVYTTMLPDHKRNPKRPVLVYFHAGGFYSVDGTSKWAGPEYLLDQNIVLVTLNYRLASLGFLSTGDSLAPGNNGLKDQVAALRWINKNIACFGGDPNSVTITGYSAGGMSVTLHLISPMSKGLFHRAIAMSGSALAQWEIPNHQFDLAQKQARLVGCPDDNSLNIVNCLKTKTAKELGDSLSGFSEYRLDPIIKWKPVVERDFGQERFLIENPITAVQNGRSARVPIMMSITREEFSYLAYAIVANETLLEEMDKEFERVAPIAFLYERDTEHSRHISRKLREFYLGVGNFSKASRKGIGKLYADGVIGFGSHRGAQLFADNNNQSVYYYLFDYDGRYSHFYIPGSNVTIGPVHHDDLIYLFYVSPLFPKFNESYPEYQITKTLTKLFANFATEGKPTNEMDDVQWDPFTSMNKKYLRIGDTLEMRCNLYEERYKEWEFLFPLK</sequence>
<evidence type="ECO:0000256" key="5">
    <source>
        <dbReference type="ARBA" id="ARBA00023180"/>
    </source>
</evidence>
<gene>
    <name evidence="8" type="ORF">RI129_000753</name>
</gene>
<dbReference type="EC" id="3.1.1.-" evidence="6"/>
<dbReference type="SUPFAM" id="SSF53474">
    <property type="entry name" value="alpha/beta-Hydrolases"/>
    <property type="match status" value="1"/>
</dbReference>
<dbReference type="InterPro" id="IPR002018">
    <property type="entry name" value="CarbesteraseB"/>
</dbReference>
<evidence type="ECO:0000256" key="1">
    <source>
        <dbReference type="ARBA" id="ARBA00005964"/>
    </source>
</evidence>
<dbReference type="PANTHER" id="PTHR43142">
    <property type="entry name" value="CARBOXYLIC ESTER HYDROLASE"/>
    <property type="match status" value="1"/>
</dbReference>
<evidence type="ECO:0000256" key="4">
    <source>
        <dbReference type="ARBA" id="ARBA00023157"/>
    </source>
</evidence>
<evidence type="ECO:0000256" key="6">
    <source>
        <dbReference type="RuleBase" id="RU361235"/>
    </source>
</evidence>
<dbReference type="GO" id="GO:0052689">
    <property type="term" value="F:carboxylic ester hydrolase activity"/>
    <property type="evidence" value="ECO:0007669"/>
    <property type="project" value="UniProtKB-KW"/>
</dbReference>
<reference evidence="8 9" key="1">
    <citation type="journal article" date="2024" name="Insects">
        <title>An Improved Chromosome-Level Genome Assembly of the Firefly Pyrocoelia pectoralis.</title>
        <authorList>
            <person name="Fu X."/>
            <person name="Meyer-Rochow V.B."/>
            <person name="Ballantyne L."/>
            <person name="Zhu X."/>
        </authorList>
    </citation>
    <scope>NUCLEOTIDE SEQUENCE [LARGE SCALE GENOMIC DNA]</scope>
    <source>
        <strain evidence="8">XCY_ONT2</strain>
    </source>
</reference>
<protein>
    <recommendedName>
        <fullName evidence="6">Carboxylic ester hydrolase</fullName>
        <ecNumber evidence="6">3.1.1.-</ecNumber>
    </recommendedName>
</protein>
<keyword evidence="2" id="KW-0719">Serine esterase</keyword>
<comment type="caution">
    <text evidence="8">The sequence shown here is derived from an EMBL/GenBank/DDBJ whole genome shotgun (WGS) entry which is preliminary data.</text>
</comment>
<keyword evidence="3 6" id="KW-0378">Hydrolase</keyword>
<dbReference type="InterPro" id="IPR029058">
    <property type="entry name" value="AB_hydrolase_fold"/>
</dbReference>
<dbReference type="AlphaFoldDB" id="A0AAN7VU01"/>
<keyword evidence="5" id="KW-0325">Glycoprotein</keyword>
<accession>A0AAN7VU01</accession>
<evidence type="ECO:0000256" key="2">
    <source>
        <dbReference type="ARBA" id="ARBA00022487"/>
    </source>
</evidence>
<dbReference type="InterPro" id="IPR019826">
    <property type="entry name" value="Carboxylesterase_B_AS"/>
</dbReference>
<dbReference type="EMBL" id="JAVRBK010000001">
    <property type="protein sequence ID" value="KAK5649724.1"/>
    <property type="molecule type" value="Genomic_DNA"/>
</dbReference>
<keyword evidence="9" id="KW-1185">Reference proteome</keyword>
<dbReference type="PANTHER" id="PTHR43142:SF1">
    <property type="entry name" value="CARBOXYLIC ESTER HYDROLASE"/>
    <property type="match status" value="1"/>
</dbReference>
<evidence type="ECO:0000313" key="8">
    <source>
        <dbReference type="EMBL" id="KAK5649724.1"/>
    </source>
</evidence>
<proteinExistence type="inferred from homology"/>
<comment type="similarity">
    <text evidence="1 6">Belongs to the type-B carboxylesterase/lipase family.</text>
</comment>
<organism evidence="8 9">
    <name type="scientific">Pyrocoelia pectoralis</name>
    <dbReference type="NCBI Taxonomy" id="417401"/>
    <lineage>
        <taxon>Eukaryota</taxon>
        <taxon>Metazoa</taxon>
        <taxon>Ecdysozoa</taxon>
        <taxon>Arthropoda</taxon>
        <taxon>Hexapoda</taxon>
        <taxon>Insecta</taxon>
        <taxon>Pterygota</taxon>
        <taxon>Neoptera</taxon>
        <taxon>Endopterygota</taxon>
        <taxon>Coleoptera</taxon>
        <taxon>Polyphaga</taxon>
        <taxon>Elateriformia</taxon>
        <taxon>Elateroidea</taxon>
        <taxon>Lampyridae</taxon>
        <taxon>Lampyrinae</taxon>
        <taxon>Pyrocoelia</taxon>
    </lineage>
</organism>
<name>A0AAN7VU01_9COLE</name>
<dbReference type="Pfam" id="PF00135">
    <property type="entry name" value="COesterase"/>
    <property type="match status" value="1"/>
</dbReference>
<keyword evidence="4" id="KW-1015">Disulfide bond</keyword>
<dbReference type="Gene3D" id="3.40.50.1820">
    <property type="entry name" value="alpha/beta hydrolase"/>
    <property type="match status" value="1"/>
</dbReference>
<dbReference type="FunFam" id="3.40.50.1820:FF:000155">
    <property type="entry name" value="Carboxylic ester hydrolase"/>
    <property type="match status" value="1"/>
</dbReference>
<dbReference type="PROSITE" id="PS00122">
    <property type="entry name" value="CARBOXYLESTERASE_B_1"/>
    <property type="match status" value="1"/>
</dbReference>